<sequence>MPPVIRAEGLTKHFRRPRRFDGPFGTLRTMVTRQYEETRAVNGVDFTVSAGELVAYLGPNGAGKSTTIKMMTGVLVPTGGLLEVNGTVPWRDRERNAMHIGVVFGQRSQLWWDLPLIDSLALLGKLYRLPGVAYRRNLDRLVELLDVTPFLHQPVRQLSLGQRMRGDLVAAMLHEPRILYLDEPTIGLDAVAKVRMRDFVAEMNRDSGTTVVLTTHDLVDVETLCDRVVVIDSGRVLYDGKLADLKARYAPHRILVAQLAPEPVPAGTRADTLRSSRFPGEVISEKDGVLRVRFEAARVSAQEIIAAVNDHCPMADLTILEPDLEDVVRTLYGDRGAA</sequence>
<keyword evidence="8" id="KW-1185">Reference proteome</keyword>
<dbReference type="InterPro" id="IPR050763">
    <property type="entry name" value="ABC_transporter_ATP-binding"/>
</dbReference>
<dbReference type="RefSeq" id="WP_232521585.1">
    <property type="nucleotide sequence ID" value="NZ_BOPI01000018.1"/>
</dbReference>
<keyword evidence="5" id="KW-0046">Antibiotic resistance</keyword>
<keyword evidence="2" id="KW-0813">Transport</keyword>
<dbReference type="EMBL" id="FNYV01000016">
    <property type="protein sequence ID" value="SEK04139.1"/>
    <property type="molecule type" value="Genomic_DNA"/>
</dbReference>
<accession>A0A1H7DQW0</accession>
<dbReference type="STRING" id="1144548.SAMN05443287_11666"/>
<evidence type="ECO:0000313" key="7">
    <source>
        <dbReference type="EMBL" id="SEK04139.1"/>
    </source>
</evidence>
<dbReference type="Proteomes" id="UP000198707">
    <property type="component" value="Unassembled WGS sequence"/>
</dbReference>
<evidence type="ECO:0000313" key="8">
    <source>
        <dbReference type="Proteomes" id="UP000198707"/>
    </source>
</evidence>
<gene>
    <name evidence="7" type="ORF">SAMN05443287_11666</name>
</gene>
<evidence type="ECO:0000256" key="2">
    <source>
        <dbReference type="ARBA" id="ARBA00022448"/>
    </source>
</evidence>
<dbReference type="GO" id="GO:0005886">
    <property type="term" value="C:plasma membrane"/>
    <property type="evidence" value="ECO:0007669"/>
    <property type="project" value="UniProtKB-SubCell"/>
</dbReference>
<dbReference type="InterPro" id="IPR027417">
    <property type="entry name" value="P-loop_NTPase"/>
</dbReference>
<dbReference type="GO" id="GO:0016887">
    <property type="term" value="F:ATP hydrolysis activity"/>
    <property type="evidence" value="ECO:0007669"/>
    <property type="project" value="InterPro"/>
</dbReference>
<dbReference type="GO" id="GO:0005524">
    <property type="term" value="F:ATP binding"/>
    <property type="evidence" value="ECO:0007669"/>
    <property type="project" value="UniProtKB-KW"/>
</dbReference>
<dbReference type="InterPro" id="IPR003593">
    <property type="entry name" value="AAA+_ATPase"/>
</dbReference>
<dbReference type="PANTHER" id="PTHR42711">
    <property type="entry name" value="ABC TRANSPORTER ATP-BINDING PROTEIN"/>
    <property type="match status" value="1"/>
</dbReference>
<dbReference type="AlphaFoldDB" id="A0A1H7DQW0"/>
<dbReference type="PANTHER" id="PTHR42711:SF1">
    <property type="entry name" value="ABC-TRANSPORT PROTEIN, ATP-BINDING COMPONENT"/>
    <property type="match status" value="1"/>
</dbReference>
<dbReference type="PROSITE" id="PS50893">
    <property type="entry name" value="ABC_TRANSPORTER_2"/>
    <property type="match status" value="1"/>
</dbReference>
<proteinExistence type="predicted"/>
<evidence type="ECO:0000256" key="3">
    <source>
        <dbReference type="ARBA" id="ARBA00022741"/>
    </source>
</evidence>
<organism evidence="7 8">
    <name type="scientific">Micromonospora phaseoli</name>
    <dbReference type="NCBI Taxonomy" id="1144548"/>
    <lineage>
        <taxon>Bacteria</taxon>
        <taxon>Bacillati</taxon>
        <taxon>Actinomycetota</taxon>
        <taxon>Actinomycetes</taxon>
        <taxon>Micromonosporales</taxon>
        <taxon>Micromonosporaceae</taxon>
        <taxon>Micromonospora</taxon>
    </lineage>
</organism>
<feature type="domain" description="ABC transporter" evidence="6">
    <location>
        <begin position="5"/>
        <end position="258"/>
    </location>
</feature>
<dbReference type="InterPro" id="IPR003439">
    <property type="entry name" value="ABC_transporter-like_ATP-bd"/>
</dbReference>
<keyword evidence="3" id="KW-0547">Nucleotide-binding</keyword>
<dbReference type="SMART" id="SM00382">
    <property type="entry name" value="AAA"/>
    <property type="match status" value="1"/>
</dbReference>
<protein>
    <submittedName>
        <fullName evidence="7">ABC-2 type transport system ATP-binding protein</fullName>
    </submittedName>
</protein>
<dbReference type="SUPFAM" id="SSF52540">
    <property type="entry name" value="P-loop containing nucleoside triphosphate hydrolases"/>
    <property type="match status" value="1"/>
</dbReference>
<reference evidence="8" key="1">
    <citation type="submission" date="2016-10" db="EMBL/GenBank/DDBJ databases">
        <authorList>
            <person name="Varghese N."/>
            <person name="Submissions S."/>
        </authorList>
    </citation>
    <scope>NUCLEOTIDE SEQUENCE [LARGE SCALE GENOMIC DNA]</scope>
    <source>
        <strain evidence="8">CGMCC 4.7038</strain>
    </source>
</reference>
<evidence type="ECO:0000259" key="6">
    <source>
        <dbReference type="PROSITE" id="PS50893"/>
    </source>
</evidence>
<evidence type="ECO:0000256" key="1">
    <source>
        <dbReference type="ARBA" id="ARBA00004202"/>
    </source>
</evidence>
<dbReference type="GO" id="GO:0046677">
    <property type="term" value="P:response to antibiotic"/>
    <property type="evidence" value="ECO:0007669"/>
    <property type="project" value="UniProtKB-KW"/>
</dbReference>
<dbReference type="Pfam" id="PF00005">
    <property type="entry name" value="ABC_tran"/>
    <property type="match status" value="1"/>
</dbReference>
<keyword evidence="4 7" id="KW-0067">ATP-binding</keyword>
<dbReference type="Gene3D" id="3.40.50.300">
    <property type="entry name" value="P-loop containing nucleotide triphosphate hydrolases"/>
    <property type="match status" value="1"/>
</dbReference>
<evidence type="ECO:0000256" key="5">
    <source>
        <dbReference type="ARBA" id="ARBA00023251"/>
    </source>
</evidence>
<comment type="subcellular location">
    <subcellularLocation>
        <location evidence="1">Cell membrane</location>
        <topology evidence="1">Peripheral membrane protein</topology>
    </subcellularLocation>
</comment>
<evidence type="ECO:0000256" key="4">
    <source>
        <dbReference type="ARBA" id="ARBA00022840"/>
    </source>
</evidence>
<name>A0A1H7DQW0_9ACTN</name>